<dbReference type="AlphaFoldDB" id="A0A9J6FDU9"/>
<dbReference type="Proteomes" id="UP000821853">
    <property type="component" value="Chromosome 1"/>
</dbReference>
<organism evidence="1 2">
    <name type="scientific">Haemaphysalis longicornis</name>
    <name type="common">Bush tick</name>
    <dbReference type="NCBI Taxonomy" id="44386"/>
    <lineage>
        <taxon>Eukaryota</taxon>
        <taxon>Metazoa</taxon>
        <taxon>Ecdysozoa</taxon>
        <taxon>Arthropoda</taxon>
        <taxon>Chelicerata</taxon>
        <taxon>Arachnida</taxon>
        <taxon>Acari</taxon>
        <taxon>Parasitiformes</taxon>
        <taxon>Ixodida</taxon>
        <taxon>Ixodoidea</taxon>
        <taxon>Ixodidae</taxon>
        <taxon>Haemaphysalinae</taxon>
        <taxon>Haemaphysalis</taxon>
    </lineage>
</organism>
<keyword evidence="2" id="KW-1185">Reference proteome</keyword>
<accession>A0A9J6FDU9</accession>
<dbReference type="VEuPathDB" id="VectorBase:HLOH_050827"/>
<gene>
    <name evidence="1" type="ORF">HPB48_002947</name>
</gene>
<protein>
    <submittedName>
        <fullName evidence="1">Uncharacterized protein</fullName>
    </submittedName>
</protein>
<comment type="caution">
    <text evidence="1">The sequence shown here is derived from an EMBL/GenBank/DDBJ whole genome shotgun (WGS) entry which is preliminary data.</text>
</comment>
<proteinExistence type="predicted"/>
<dbReference type="EMBL" id="JABSTR010000001">
    <property type="protein sequence ID" value="KAH9361085.1"/>
    <property type="molecule type" value="Genomic_DNA"/>
</dbReference>
<name>A0A9J6FDU9_HAELO</name>
<reference evidence="1 2" key="1">
    <citation type="journal article" date="2020" name="Cell">
        <title>Large-Scale Comparative Analyses of Tick Genomes Elucidate Their Genetic Diversity and Vector Capacities.</title>
        <authorList>
            <consortium name="Tick Genome and Microbiome Consortium (TIGMIC)"/>
            <person name="Jia N."/>
            <person name="Wang J."/>
            <person name="Shi W."/>
            <person name="Du L."/>
            <person name="Sun Y."/>
            <person name="Zhan W."/>
            <person name="Jiang J.F."/>
            <person name="Wang Q."/>
            <person name="Zhang B."/>
            <person name="Ji P."/>
            <person name="Bell-Sakyi L."/>
            <person name="Cui X.M."/>
            <person name="Yuan T.T."/>
            <person name="Jiang B.G."/>
            <person name="Yang W.F."/>
            <person name="Lam T.T."/>
            <person name="Chang Q.C."/>
            <person name="Ding S.J."/>
            <person name="Wang X.J."/>
            <person name="Zhu J.G."/>
            <person name="Ruan X.D."/>
            <person name="Zhao L."/>
            <person name="Wei J.T."/>
            <person name="Ye R.Z."/>
            <person name="Que T.C."/>
            <person name="Du C.H."/>
            <person name="Zhou Y.H."/>
            <person name="Cheng J.X."/>
            <person name="Dai P.F."/>
            <person name="Guo W.B."/>
            <person name="Han X.H."/>
            <person name="Huang E.J."/>
            <person name="Li L.F."/>
            <person name="Wei W."/>
            <person name="Gao Y.C."/>
            <person name="Liu J.Z."/>
            <person name="Shao H.Z."/>
            <person name="Wang X."/>
            <person name="Wang C.C."/>
            <person name="Yang T.C."/>
            <person name="Huo Q.B."/>
            <person name="Li W."/>
            <person name="Chen H.Y."/>
            <person name="Chen S.E."/>
            <person name="Zhou L.G."/>
            <person name="Ni X.B."/>
            <person name="Tian J.H."/>
            <person name="Sheng Y."/>
            <person name="Liu T."/>
            <person name="Pan Y.S."/>
            <person name="Xia L.Y."/>
            <person name="Li J."/>
            <person name="Zhao F."/>
            <person name="Cao W.C."/>
        </authorList>
    </citation>
    <scope>NUCLEOTIDE SEQUENCE [LARGE SCALE GENOMIC DNA]</scope>
    <source>
        <strain evidence="1">HaeL-2018</strain>
    </source>
</reference>
<evidence type="ECO:0000313" key="2">
    <source>
        <dbReference type="Proteomes" id="UP000821853"/>
    </source>
</evidence>
<sequence>MSETGAETKGGQRGFVPAVSLFGLRCDRAADRASTPRGADCEPAACYTWTPAAGIFRMRNFRRSSPDRVVRKQRSPRKVRATTAAADQCLVSDACRTTTSNK</sequence>
<evidence type="ECO:0000313" key="1">
    <source>
        <dbReference type="EMBL" id="KAH9361085.1"/>
    </source>
</evidence>